<protein>
    <submittedName>
        <fullName evidence="2">Uncharacterized protein</fullName>
    </submittedName>
</protein>
<keyword evidence="3" id="KW-1185">Reference proteome</keyword>
<dbReference type="Proteomes" id="UP001412067">
    <property type="component" value="Unassembled WGS sequence"/>
</dbReference>
<accession>A0ABR2M3T4</accession>
<dbReference type="EMBL" id="JBBWWR010000012">
    <property type="protein sequence ID" value="KAK8958698.1"/>
    <property type="molecule type" value="Genomic_DNA"/>
</dbReference>
<sequence length="66" mass="7228">MVHGILQFAPRIAFCCALHRCESQYIHYGLLAASQAANHPRHSDPNTSPDHSIGRSDGRCVQRAGT</sequence>
<proteinExistence type="predicted"/>
<evidence type="ECO:0000313" key="3">
    <source>
        <dbReference type="Proteomes" id="UP001412067"/>
    </source>
</evidence>
<evidence type="ECO:0000256" key="1">
    <source>
        <dbReference type="SAM" id="MobiDB-lite"/>
    </source>
</evidence>
<gene>
    <name evidence="2" type="ORF">KSP40_PGU003335</name>
</gene>
<evidence type="ECO:0000313" key="2">
    <source>
        <dbReference type="EMBL" id="KAK8958698.1"/>
    </source>
</evidence>
<name>A0ABR2M3T4_9ASPA</name>
<reference evidence="2 3" key="1">
    <citation type="journal article" date="2022" name="Nat. Plants">
        <title>Genomes of leafy and leafless Platanthera orchids illuminate the evolution of mycoheterotrophy.</title>
        <authorList>
            <person name="Li M.H."/>
            <person name="Liu K.W."/>
            <person name="Li Z."/>
            <person name="Lu H.C."/>
            <person name="Ye Q.L."/>
            <person name="Zhang D."/>
            <person name="Wang J.Y."/>
            <person name="Li Y.F."/>
            <person name="Zhong Z.M."/>
            <person name="Liu X."/>
            <person name="Yu X."/>
            <person name="Liu D.K."/>
            <person name="Tu X.D."/>
            <person name="Liu B."/>
            <person name="Hao Y."/>
            <person name="Liao X.Y."/>
            <person name="Jiang Y.T."/>
            <person name="Sun W.H."/>
            <person name="Chen J."/>
            <person name="Chen Y.Q."/>
            <person name="Ai Y."/>
            <person name="Zhai J.W."/>
            <person name="Wu S.S."/>
            <person name="Zhou Z."/>
            <person name="Hsiao Y.Y."/>
            <person name="Wu W.L."/>
            <person name="Chen Y.Y."/>
            <person name="Lin Y.F."/>
            <person name="Hsu J.L."/>
            <person name="Li C.Y."/>
            <person name="Wang Z.W."/>
            <person name="Zhao X."/>
            <person name="Zhong W.Y."/>
            <person name="Ma X.K."/>
            <person name="Ma L."/>
            <person name="Huang J."/>
            <person name="Chen G.Z."/>
            <person name="Huang M.Z."/>
            <person name="Huang L."/>
            <person name="Peng D.H."/>
            <person name="Luo Y.B."/>
            <person name="Zou S.Q."/>
            <person name="Chen S.P."/>
            <person name="Lan S."/>
            <person name="Tsai W.C."/>
            <person name="Van de Peer Y."/>
            <person name="Liu Z.J."/>
        </authorList>
    </citation>
    <scope>NUCLEOTIDE SEQUENCE [LARGE SCALE GENOMIC DNA]</scope>
    <source>
        <strain evidence="2">Lor288</strain>
    </source>
</reference>
<organism evidence="2 3">
    <name type="scientific">Platanthera guangdongensis</name>
    <dbReference type="NCBI Taxonomy" id="2320717"/>
    <lineage>
        <taxon>Eukaryota</taxon>
        <taxon>Viridiplantae</taxon>
        <taxon>Streptophyta</taxon>
        <taxon>Embryophyta</taxon>
        <taxon>Tracheophyta</taxon>
        <taxon>Spermatophyta</taxon>
        <taxon>Magnoliopsida</taxon>
        <taxon>Liliopsida</taxon>
        <taxon>Asparagales</taxon>
        <taxon>Orchidaceae</taxon>
        <taxon>Orchidoideae</taxon>
        <taxon>Orchideae</taxon>
        <taxon>Orchidinae</taxon>
        <taxon>Platanthera</taxon>
    </lineage>
</organism>
<comment type="caution">
    <text evidence="2">The sequence shown here is derived from an EMBL/GenBank/DDBJ whole genome shotgun (WGS) entry which is preliminary data.</text>
</comment>
<feature type="region of interest" description="Disordered" evidence="1">
    <location>
        <begin position="37"/>
        <end position="66"/>
    </location>
</feature>